<dbReference type="AlphaFoldDB" id="A0A2P7YMX2"/>
<dbReference type="EMBL" id="NHZQ01000412">
    <property type="protein sequence ID" value="PSK37314.1"/>
    <property type="molecule type" value="Genomic_DNA"/>
</dbReference>
<dbReference type="InterPro" id="IPR056632">
    <property type="entry name" value="DUF7730"/>
</dbReference>
<evidence type="ECO:0000259" key="1">
    <source>
        <dbReference type="Pfam" id="PF24864"/>
    </source>
</evidence>
<evidence type="ECO:0000313" key="3">
    <source>
        <dbReference type="Proteomes" id="UP000243723"/>
    </source>
</evidence>
<evidence type="ECO:0000313" key="2">
    <source>
        <dbReference type="EMBL" id="PSK37314.1"/>
    </source>
</evidence>
<dbReference type="OrthoDB" id="5413827at2759"/>
<comment type="caution">
    <text evidence="2">The sequence shown here is derived from an EMBL/GenBank/DDBJ whole genome shotgun (WGS) entry which is preliminary data.</text>
</comment>
<dbReference type="PANTHER" id="PTHR42085:SF1">
    <property type="entry name" value="F-BOX DOMAIN-CONTAINING PROTEIN"/>
    <property type="match status" value="1"/>
</dbReference>
<dbReference type="STRING" id="40998.A0A2P7YMX2"/>
<organism evidence="2 3">
    <name type="scientific">Elsinoe australis</name>
    <dbReference type="NCBI Taxonomy" id="40998"/>
    <lineage>
        <taxon>Eukaryota</taxon>
        <taxon>Fungi</taxon>
        <taxon>Dikarya</taxon>
        <taxon>Ascomycota</taxon>
        <taxon>Pezizomycotina</taxon>
        <taxon>Dothideomycetes</taxon>
        <taxon>Dothideomycetidae</taxon>
        <taxon>Myriangiales</taxon>
        <taxon>Elsinoaceae</taxon>
        <taxon>Elsinoe</taxon>
    </lineage>
</organism>
<accession>A0A2P7YMX2</accession>
<reference evidence="2 3" key="1">
    <citation type="submission" date="2017-05" db="EMBL/GenBank/DDBJ databases">
        <title>Draft genome sequence of Elsinoe australis.</title>
        <authorList>
            <person name="Cheng Q."/>
        </authorList>
    </citation>
    <scope>NUCLEOTIDE SEQUENCE [LARGE SCALE GENOMIC DNA]</scope>
    <source>
        <strain evidence="2 3">NL1</strain>
    </source>
</reference>
<dbReference type="InterPro" id="IPR038883">
    <property type="entry name" value="AN11006-like"/>
</dbReference>
<feature type="domain" description="DUF7730" evidence="1">
    <location>
        <begin position="17"/>
        <end position="216"/>
    </location>
</feature>
<gene>
    <name evidence="2" type="ORF">B9Z65_2056</name>
</gene>
<dbReference type="Proteomes" id="UP000243723">
    <property type="component" value="Unassembled WGS sequence"/>
</dbReference>
<keyword evidence="3" id="KW-1185">Reference proteome</keyword>
<name>A0A2P7YMX2_9PEZI</name>
<protein>
    <recommendedName>
        <fullName evidence="1">DUF7730 domain-containing protein</fullName>
    </recommendedName>
</protein>
<sequence length="291" mass="32861">MGALSMHTARQHVPDADSTSALLSIPPELRNQIYHLIFTPPIYQPAPPTHQRIHYPSLSDFAKSPIYASPHDTTPNHKSSLVRSCRQLHYETHLLYLSTTPFHLTGPLADPLAFADLTSHLPRDQRNAIRHIVLTSRISHLRALNETWNALPFGHPDFFLETLTVVPRKPESPLLGYAEVADLSQCHTLAYILAETLKGLRNVGVVVVRNEGCFNEVVWRLAYRSLVFRLWKWGGRLLDLKFREKDEEGSFEVLCTNTKKGVAEEGWKDVQMELARLIGGEGSRDGIDEGM</sequence>
<dbReference type="Pfam" id="PF24864">
    <property type="entry name" value="DUF7730"/>
    <property type="match status" value="1"/>
</dbReference>
<dbReference type="PANTHER" id="PTHR42085">
    <property type="entry name" value="F-BOX DOMAIN-CONTAINING PROTEIN"/>
    <property type="match status" value="1"/>
</dbReference>
<proteinExistence type="predicted"/>